<reference evidence="1 2" key="1">
    <citation type="submission" date="2019-08" db="EMBL/GenBank/DDBJ databases">
        <title>Seonamhaeicola sediminis sp. nov., isolated from marine sediment.</title>
        <authorList>
            <person name="Cao W.R."/>
        </authorList>
    </citation>
    <scope>NUCLEOTIDE SEQUENCE [LARGE SCALE GENOMIC DNA]</scope>
    <source>
        <strain evidence="1 2">B011</strain>
    </source>
</reference>
<name>A0A5D0I4V9_9FLAO</name>
<accession>A0A5D0I4V9</accession>
<protein>
    <recommendedName>
        <fullName evidence="3">STAS/SEC14 domain-containing protein</fullName>
    </recommendedName>
</protein>
<comment type="caution">
    <text evidence="1">The sequence shown here is derived from an EMBL/GenBank/DDBJ whole genome shotgun (WGS) entry which is preliminary data.</text>
</comment>
<keyword evidence="2" id="KW-1185">Reference proteome</keyword>
<sequence length="136" mass="16194">MKFESTSYFKQPHYKLEMPFGNYYLFEKFIIGELYEGVHFDWTKTKLVVEELISFYGKDCKIGFISNRVNRYSVDPQNWTNIEKEYNIIAASAIITYNLSTQHNASLEKRFSDIKIKQCFSIKEAIEWMSELKELN</sequence>
<dbReference type="EMBL" id="VSDQ01000577">
    <property type="protein sequence ID" value="TYA78783.1"/>
    <property type="molecule type" value="Genomic_DNA"/>
</dbReference>
<evidence type="ECO:0008006" key="3">
    <source>
        <dbReference type="Google" id="ProtNLM"/>
    </source>
</evidence>
<dbReference type="AlphaFoldDB" id="A0A5D0I4V9"/>
<evidence type="ECO:0000313" key="1">
    <source>
        <dbReference type="EMBL" id="TYA78783.1"/>
    </source>
</evidence>
<dbReference type="Proteomes" id="UP000323930">
    <property type="component" value="Unassembled WGS sequence"/>
</dbReference>
<dbReference type="RefSeq" id="WP_148542134.1">
    <property type="nucleotide sequence ID" value="NZ_VSDQ01000577.1"/>
</dbReference>
<dbReference type="OrthoDB" id="1144611at2"/>
<organism evidence="1 2">
    <name type="scientific">Seonamhaeicola marinus</name>
    <dbReference type="NCBI Taxonomy" id="1912246"/>
    <lineage>
        <taxon>Bacteria</taxon>
        <taxon>Pseudomonadati</taxon>
        <taxon>Bacteroidota</taxon>
        <taxon>Flavobacteriia</taxon>
        <taxon>Flavobacteriales</taxon>
        <taxon>Flavobacteriaceae</taxon>
    </lineage>
</organism>
<proteinExistence type="predicted"/>
<evidence type="ECO:0000313" key="2">
    <source>
        <dbReference type="Proteomes" id="UP000323930"/>
    </source>
</evidence>
<gene>
    <name evidence="1" type="ORF">FUA24_10550</name>
</gene>